<accession>A0A8E2BDI1</accession>
<proteinExistence type="predicted"/>
<dbReference type="EMBL" id="JACHGI010000002">
    <property type="protein sequence ID" value="MBB6465835.1"/>
    <property type="molecule type" value="Genomic_DNA"/>
</dbReference>
<evidence type="ECO:0000313" key="2">
    <source>
        <dbReference type="Proteomes" id="UP000532373"/>
    </source>
</evidence>
<gene>
    <name evidence="1" type="ORF">HNQ96_001693</name>
</gene>
<dbReference type="Proteomes" id="UP000532373">
    <property type="component" value="Unassembled WGS sequence"/>
</dbReference>
<sequence length="60" mass="6600">MLTFRSSHPFADYFQWQMTLVVESIVAIPGGGQTLAPGPLFNHVSAMAICHLLATRAIER</sequence>
<evidence type="ECO:0000313" key="1">
    <source>
        <dbReference type="EMBL" id="MBB6465835.1"/>
    </source>
</evidence>
<comment type="caution">
    <text evidence="1">The sequence shown here is derived from an EMBL/GenBank/DDBJ whole genome shotgun (WGS) entry which is preliminary data.</text>
</comment>
<name>A0A8E2BDI1_9HYPH</name>
<reference evidence="1 2" key="1">
    <citation type="submission" date="2020-08" db="EMBL/GenBank/DDBJ databases">
        <title>Genomic Encyclopedia of Type Strains, Phase IV (KMG-IV): sequencing the most valuable type-strain genomes for metagenomic binning, comparative biology and taxonomic classification.</title>
        <authorList>
            <person name="Goeker M."/>
        </authorList>
    </citation>
    <scope>NUCLEOTIDE SEQUENCE [LARGE SCALE GENOMIC DNA]</scope>
    <source>
        <strain evidence="1 2">DSM 17454</strain>
    </source>
</reference>
<organism evidence="1 2">
    <name type="scientific">Aminobacter carboxidus</name>
    <dbReference type="NCBI Taxonomy" id="376165"/>
    <lineage>
        <taxon>Bacteria</taxon>
        <taxon>Pseudomonadati</taxon>
        <taxon>Pseudomonadota</taxon>
        <taxon>Alphaproteobacteria</taxon>
        <taxon>Hyphomicrobiales</taxon>
        <taxon>Phyllobacteriaceae</taxon>
        <taxon>Aminobacter</taxon>
    </lineage>
</organism>
<protein>
    <submittedName>
        <fullName evidence="1">Uncharacterized protein</fullName>
    </submittedName>
</protein>
<dbReference type="AlphaFoldDB" id="A0A8E2BDI1"/>